<evidence type="ECO:0000259" key="3">
    <source>
        <dbReference type="PROSITE" id="PS51272"/>
    </source>
</evidence>
<dbReference type="Proteomes" id="UP000003094">
    <property type="component" value="Unassembled WGS sequence"/>
</dbReference>
<dbReference type="EMBL" id="ADHJ01000055">
    <property type="protein sequence ID" value="EFU38144.1"/>
    <property type="molecule type" value="Genomic_DNA"/>
</dbReference>
<dbReference type="CDD" id="cd00063">
    <property type="entry name" value="FN3"/>
    <property type="match status" value="1"/>
</dbReference>
<dbReference type="Pfam" id="PF00395">
    <property type="entry name" value="SLH"/>
    <property type="match status" value="2"/>
</dbReference>
<feature type="signal peptide" evidence="2">
    <location>
        <begin position="1"/>
        <end position="20"/>
    </location>
</feature>
<dbReference type="SUPFAM" id="SSF49265">
    <property type="entry name" value="Fibronectin type III"/>
    <property type="match status" value="1"/>
</dbReference>
<accession>A0A2R9SLA5</accession>
<protein>
    <submittedName>
        <fullName evidence="4">S-layer domain protein</fullName>
    </submittedName>
</protein>
<keyword evidence="2" id="KW-0732">Signal</keyword>
<comment type="caution">
    <text evidence="4">The sequence shown here is derived from an EMBL/GenBank/DDBJ whole genome shotgun (WGS) entry which is preliminary data.</text>
</comment>
<feature type="domain" description="SLH" evidence="3">
    <location>
        <begin position="19"/>
        <end position="82"/>
    </location>
</feature>
<keyword evidence="5" id="KW-1185">Reference proteome</keyword>
<evidence type="ECO:0000256" key="2">
    <source>
        <dbReference type="SAM" id="SignalP"/>
    </source>
</evidence>
<feature type="compositionally biased region" description="Acidic residues" evidence="1">
    <location>
        <begin position="484"/>
        <end position="500"/>
    </location>
</feature>
<evidence type="ECO:0000313" key="4">
    <source>
        <dbReference type="EMBL" id="EFU38144.1"/>
    </source>
</evidence>
<dbReference type="KEGG" id="pvo:PVOR_31579"/>
<organism evidence="4 5">
    <name type="scientific">Paenibacillus vortex V453</name>
    <dbReference type="NCBI Taxonomy" id="715225"/>
    <lineage>
        <taxon>Bacteria</taxon>
        <taxon>Bacillati</taxon>
        <taxon>Bacillota</taxon>
        <taxon>Bacilli</taxon>
        <taxon>Bacillales</taxon>
        <taxon>Paenibacillaceae</taxon>
        <taxon>Paenibacillus</taxon>
    </lineage>
</organism>
<dbReference type="AlphaFoldDB" id="A0A2R9SLA5"/>
<dbReference type="InterPro" id="IPR001119">
    <property type="entry name" value="SLH_dom"/>
</dbReference>
<dbReference type="SMART" id="SM00060">
    <property type="entry name" value="FN3"/>
    <property type="match status" value="2"/>
</dbReference>
<dbReference type="PANTHER" id="PTHR43308">
    <property type="entry name" value="OUTER MEMBRANE PROTEIN ALPHA-RELATED"/>
    <property type="match status" value="1"/>
</dbReference>
<name>A0A2R9SLA5_9BACL</name>
<dbReference type="PROSITE" id="PS51272">
    <property type="entry name" value="SLH"/>
    <property type="match status" value="3"/>
</dbReference>
<reference evidence="4 5" key="1">
    <citation type="journal article" date="2010" name="BMC Genomics">
        <title>Genome sequence of the pattern forming Paenibacillus vortex bacterium reveals potential for thriving in complex environments.</title>
        <authorList>
            <person name="Sirota-Madi A."/>
            <person name="Olender T."/>
            <person name="Helman Y."/>
            <person name="Ingham C."/>
            <person name="Brainis I."/>
            <person name="Roth D."/>
            <person name="Hagi E."/>
            <person name="Brodsky L."/>
            <person name="Leshkowitz D."/>
            <person name="Galatenko V."/>
            <person name="Nikolaev V."/>
            <person name="Mugasimangalam R.C."/>
            <person name="Bransburg-Zabary S."/>
            <person name="Gutnick D.L."/>
            <person name="Lancet D."/>
            <person name="Ben-Jacob E."/>
        </authorList>
    </citation>
    <scope>NUCLEOTIDE SEQUENCE [LARGE SCALE GENOMIC DNA]</scope>
    <source>
        <strain evidence="4 5">V453</strain>
    </source>
</reference>
<dbReference type="Gene3D" id="2.60.40.10">
    <property type="entry name" value="Immunoglobulins"/>
    <property type="match status" value="2"/>
</dbReference>
<evidence type="ECO:0000256" key="1">
    <source>
        <dbReference type="SAM" id="MobiDB-lite"/>
    </source>
</evidence>
<dbReference type="InterPro" id="IPR013783">
    <property type="entry name" value="Ig-like_fold"/>
</dbReference>
<proteinExistence type="predicted"/>
<feature type="region of interest" description="Disordered" evidence="1">
    <location>
        <begin position="211"/>
        <end position="292"/>
    </location>
</feature>
<dbReference type="InterPro" id="IPR003961">
    <property type="entry name" value="FN3_dom"/>
</dbReference>
<sequence length="525" mass="56268">MLIALAASALYINSSTSAQAGVIFSDIDPSYAKDAILRLADSGLLQGDGYEEFNPKENVSRQDFVIMIVNALNLSTGNPPERATFKDVSNDHYAFSAIEAAVNKGLVMGVGNGRFGLGQPLTQQDMAVLCQRALQEITGKEILHEGTLQEKSNDPSISEYAKDATALALELGLFPETASDGFSPKGTVTREAAAAATFKWLQAAEQIKLDAPESGLDTPEEELDSQPEKEQETQSEDTLPIIYGVATPSREAAEVPSGGAQPHSPQSGTESQGPLQSQLPTTPPSAPNDVKFHDVNGQVQLTWTQRQGETYNVYSSAQPGAGYTLLAGGASVEAGSYVILNATHQEPTFYVIEAVNRIGKSGYSSEVSSRPNKVSGLQAILNEEEESISLTWSDAQEGVKYNVYYIGPDGSRSRLNDDLLDNRAYLISNLNMLAGPSGRYTLYVVAVNGLNVSSEPSNEVALDVKKDPEDRITITDPSVALPNDDLEEETTAEPESVTEDDGGHHLDPADVPLESSKQPQPDYIP</sequence>
<feature type="domain" description="SLH" evidence="3">
    <location>
        <begin position="148"/>
        <end position="211"/>
    </location>
</feature>
<feature type="chain" id="PRO_5039018379" evidence="2">
    <location>
        <begin position="21"/>
        <end position="525"/>
    </location>
</feature>
<dbReference type="InterPro" id="IPR051465">
    <property type="entry name" value="Cell_Envelope_Struct_Comp"/>
</dbReference>
<gene>
    <name evidence="4" type="ORF">PVOR_31579</name>
</gene>
<dbReference type="InterPro" id="IPR036116">
    <property type="entry name" value="FN3_sf"/>
</dbReference>
<feature type="region of interest" description="Disordered" evidence="1">
    <location>
        <begin position="468"/>
        <end position="525"/>
    </location>
</feature>
<feature type="compositionally biased region" description="Polar residues" evidence="1">
    <location>
        <begin position="263"/>
        <end position="280"/>
    </location>
</feature>
<feature type="domain" description="SLH" evidence="3">
    <location>
        <begin position="83"/>
        <end position="144"/>
    </location>
</feature>
<evidence type="ECO:0000313" key="5">
    <source>
        <dbReference type="Proteomes" id="UP000003094"/>
    </source>
</evidence>